<accession>A0ABN1QRE6</accession>
<dbReference type="Gene3D" id="3.40.1350.10">
    <property type="match status" value="1"/>
</dbReference>
<evidence type="ECO:0000313" key="3">
    <source>
        <dbReference type="Proteomes" id="UP001500542"/>
    </source>
</evidence>
<dbReference type="Pfam" id="PF11645">
    <property type="entry name" value="PDDEXK_5"/>
    <property type="match status" value="1"/>
</dbReference>
<sequence length="260" mass="28245">MNTIGDKRGWGDAQLRKAVEDNTSWRAVARALGLKDTSAGVIRTIKRHAVRLELETGHFTGQRRWTDGQLRQALLGSTCWSEVFVSLGISDSGQDRVRIKGHAVRLELDCSHLKTPHRASMAGEVFDLPVRPELLSAAAPGIAMAWFAMRGCAVALPVEPQVYDLLVTTAAGVQRVQIKTSVRPNGKGRWSVGIGRRPYTLDKSASKMPYDPDSLDLFFIVLGDGSIYVIPSSVLAGRTGIYVDSYLPYRVGNAAGLIAG</sequence>
<dbReference type="Proteomes" id="UP001500542">
    <property type="component" value="Unassembled WGS sequence"/>
</dbReference>
<protein>
    <recommendedName>
        <fullName evidence="1">PD(D/E)XK endonuclease domain-containing protein</fullName>
    </recommendedName>
</protein>
<name>A0ABN1QRE6_9ACTN</name>
<comment type="caution">
    <text evidence="2">The sequence shown here is derived from an EMBL/GenBank/DDBJ whole genome shotgun (WGS) entry which is preliminary data.</text>
</comment>
<organism evidence="2 3">
    <name type="scientific">Kribbella koreensis</name>
    <dbReference type="NCBI Taxonomy" id="57909"/>
    <lineage>
        <taxon>Bacteria</taxon>
        <taxon>Bacillati</taxon>
        <taxon>Actinomycetota</taxon>
        <taxon>Actinomycetes</taxon>
        <taxon>Propionibacteriales</taxon>
        <taxon>Kribbellaceae</taxon>
        <taxon>Kribbella</taxon>
    </lineage>
</organism>
<gene>
    <name evidence="2" type="ORF">GCM10009554_41810</name>
</gene>
<dbReference type="InterPro" id="IPR021671">
    <property type="entry name" value="PD(D/E)XK_Endonuc"/>
</dbReference>
<proteinExistence type="predicted"/>
<dbReference type="RefSeq" id="WP_343972460.1">
    <property type="nucleotide sequence ID" value="NZ_BAAAHK010000009.1"/>
</dbReference>
<evidence type="ECO:0000313" key="2">
    <source>
        <dbReference type="EMBL" id="GAA0946234.1"/>
    </source>
</evidence>
<dbReference type="EMBL" id="BAAAHK010000009">
    <property type="protein sequence ID" value="GAA0946234.1"/>
    <property type="molecule type" value="Genomic_DNA"/>
</dbReference>
<dbReference type="InterPro" id="IPR011856">
    <property type="entry name" value="tRNA_endonuc-like_dom_sf"/>
</dbReference>
<evidence type="ECO:0000259" key="1">
    <source>
        <dbReference type="Pfam" id="PF11645"/>
    </source>
</evidence>
<reference evidence="2 3" key="1">
    <citation type="journal article" date="2019" name="Int. J. Syst. Evol. Microbiol.">
        <title>The Global Catalogue of Microorganisms (GCM) 10K type strain sequencing project: providing services to taxonomists for standard genome sequencing and annotation.</title>
        <authorList>
            <consortium name="The Broad Institute Genomics Platform"/>
            <consortium name="The Broad Institute Genome Sequencing Center for Infectious Disease"/>
            <person name="Wu L."/>
            <person name="Ma J."/>
        </authorList>
    </citation>
    <scope>NUCLEOTIDE SEQUENCE [LARGE SCALE GENOMIC DNA]</scope>
    <source>
        <strain evidence="2 3">JCM 10977</strain>
    </source>
</reference>
<feature type="domain" description="PD(D/E)XK endonuclease" evidence="1">
    <location>
        <begin position="143"/>
        <end position="233"/>
    </location>
</feature>
<keyword evidence="3" id="KW-1185">Reference proteome</keyword>